<evidence type="ECO:0000256" key="2">
    <source>
        <dbReference type="ARBA" id="ARBA00022598"/>
    </source>
</evidence>
<dbReference type="RefSeq" id="WP_345342348.1">
    <property type="nucleotide sequence ID" value="NZ_BAABFB010000019.1"/>
</dbReference>
<name>A0ABP8NUH0_9NOCA</name>
<evidence type="ECO:0000313" key="6">
    <source>
        <dbReference type="Proteomes" id="UP001501183"/>
    </source>
</evidence>
<feature type="domain" description="AMP-binding enzyme C-terminal" evidence="4">
    <location>
        <begin position="408"/>
        <end position="483"/>
    </location>
</feature>
<dbReference type="SUPFAM" id="SSF56801">
    <property type="entry name" value="Acetyl-CoA synthetase-like"/>
    <property type="match status" value="1"/>
</dbReference>
<keyword evidence="2 5" id="KW-0436">Ligase</keyword>
<dbReference type="Pfam" id="PF13193">
    <property type="entry name" value="AMP-binding_C"/>
    <property type="match status" value="1"/>
</dbReference>
<reference evidence="6" key="1">
    <citation type="journal article" date="2019" name="Int. J. Syst. Evol. Microbiol.">
        <title>The Global Catalogue of Microorganisms (GCM) 10K type strain sequencing project: providing services to taxonomists for standard genome sequencing and annotation.</title>
        <authorList>
            <consortium name="The Broad Institute Genomics Platform"/>
            <consortium name="The Broad Institute Genome Sequencing Center for Infectious Disease"/>
            <person name="Wu L."/>
            <person name="Ma J."/>
        </authorList>
    </citation>
    <scope>NUCLEOTIDE SEQUENCE [LARGE SCALE GENOMIC DNA]</scope>
    <source>
        <strain evidence="6">JCM 32206</strain>
    </source>
</reference>
<evidence type="ECO:0000259" key="3">
    <source>
        <dbReference type="Pfam" id="PF00501"/>
    </source>
</evidence>
<organism evidence="5 6">
    <name type="scientific">Rhodococcus olei</name>
    <dbReference type="NCBI Taxonomy" id="2161675"/>
    <lineage>
        <taxon>Bacteria</taxon>
        <taxon>Bacillati</taxon>
        <taxon>Actinomycetota</taxon>
        <taxon>Actinomycetes</taxon>
        <taxon>Mycobacteriales</taxon>
        <taxon>Nocardiaceae</taxon>
        <taxon>Rhodococcus</taxon>
    </lineage>
</organism>
<dbReference type="InterPro" id="IPR045851">
    <property type="entry name" value="AMP-bd_C_sf"/>
</dbReference>
<evidence type="ECO:0000256" key="1">
    <source>
        <dbReference type="ARBA" id="ARBA00006432"/>
    </source>
</evidence>
<dbReference type="Gene3D" id="3.40.50.12780">
    <property type="entry name" value="N-terminal domain of ligase-like"/>
    <property type="match status" value="1"/>
</dbReference>
<keyword evidence="6" id="KW-1185">Reference proteome</keyword>
<evidence type="ECO:0000313" key="5">
    <source>
        <dbReference type="EMBL" id="GAA4473627.1"/>
    </source>
</evidence>
<dbReference type="InterPro" id="IPR000873">
    <property type="entry name" value="AMP-dep_synth/lig_dom"/>
</dbReference>
<protein>
    <submittedName>
        <fullName evidence="5">Long-chain fatty acid--CoA ligase</fullName>
    </submittedName>
</protein>
<evidence type="ECO:0000259" key="4">
    <source>
        <dbReference type="Pfam" id="PF13193"/>
    </source>
</evidence>
<dbReference type="InterPro" id="IPR042099">
    <property type="entry name" value="ANL_N_sf"/>
</dbReference>
<dbReference type="Pfam" id="PF00501">
    <property type="entry name" value="AMP-binding"/>
    <property type="match status" value="1"/>
</dbReference>
<dbReference type="InterPro" id="IPR020845">
    <property type="entry name" value="AMP-binding_CS"/>
</dbReference>
<accession>A0ABP8NUH0</accession>
<proteinExistence type="inferred from homology"/>
<gene>
    <name evidence="5" type="ORF">GCM10023094_07650</name>
</gene>
<dbReference type="PANTHER" id="PTHR43201:SF5">
    <property type="entry name" value="MEDIUM-CHAIN ACYL-COA LIGASE ACSF2, MITOCHONDRIAL"/>
    <property type="match status" value="1"/>
</dbReference>
<dbReference type="Proteomes" id="UP001501183">
    <property type="component" value="Unassembled WGS sequence"/>
</dbReference>
<dbReference type="InterPro" id="IPR025110">
    <property type="entry name" value="AMP-bd_C"/>
</dbReference>
<dbReference type="PANTHER" id="PTHR43201">
    <property type="entry name" value="ACYL-COA SYNTHETASE"/>
    <property type="match status" value="1"/>
</dbReference>
<dbReference type="GO" id="GO:0016874">
    <property type="term" value="F:ligase activity"/>
    <property type="evidence" value="ECO:0007669"/>
    <property type="project" value="UniProtKB-KW"/>
</dbReference>
<feature type="domain" description="AMP-dependent synthetase/ligase" evidence="3">
    <location>
        <begin position="10"/>
        <end position="357"/>
    </location>
</feature>
<sequence length="499" mass="52407">MPNLLDPITRHATASDDAVALRTDSGPWTYAELRGASLRYAGALRDAGIAAGDRVLLAAPSVPEFVVAYMGIQALGAVVVTVNTMSTVAEIEYYLTDSGARLAIGWHGLGPAVADAAATAGVPAWSLEPGARVATAPVDAARDRPAGDTAAILYTSGTTGKPKGAQLTVGNLLAAGEIASTVSHGSAADRTGTGLPLFHVFGQASVMMSTFTSGGSLSLLGRFTPDGMLDILRRDDLTIMVGVPTMWNAMLHAAGGADGADFSHLRVAVSGGASLPGEIARAFEAKFGCTILEGYGLTETTALGTFNDVDRGGKIGSTGGVVPRLEVQVRDADGDPCPAGVVGEVFIKGDTVMTGYWNRPDATAAVLDSDGWFRTGDLGEFDDDHDLRIVDRLKDLIIRGGYNVYPGEVEEVLYRHPDIVEAAVVGVPDDHYGEEVAAVVARRPGSDLTEDEVTAWSREKLSAYKIPRIVRFVDQLPKGSTGKILKRDIDRDQLRRTSA</sequence>
<dbReference type="PROSITE" id="PS00455">
    <property type="entry name" value="AMP_BINDING"/>
    <property type="match status" value="1"/>
</dbReference>
<dbReference type="Gene3D" id="3.30.300.30">
    <property type="match status" value="1"/>
</dbReference>
<comment type="similarity">
    <text evidence="1">Belongs to the ATP-dependent AMP-binding enzyme family.</text>
</comment>
<dbReference type="EMBL" id="BAABFB010000019">
    <property type="protein sequence ID" value="GAA4473627.1"/>
    <property type="molecule type" value="Genomic_DNA"/>
</dbReference>
<comment type="caution">
    <text evidence="5">The sequence shown here is derived from an EMBL/GenBank/DDBJ whole genome shotgun (WGS) entry which is preliminary data.</text>
</comment>